<name>A0A5C6CBK0_9BACT</name>
<dbReference type="InterPro" id="IPR019734">
    <property type="entry name" value="TPR_rpt"/>
</dbReference>
<keyword evidence="3 9" id="KW-0418">Kinase</keyword>
<evidence type="ECO:0000256" key="2">
    <source>
        <dbReference type="ARBA" id="ARBA00022741"/>
    </source>
</evidence>
<dbReference type="InterPro" id="IPR008271">
    <property type="entry name" value="Ser/Thr_kinase_AS"/>
</dbReference>
<feature type="domain" description="Protein kinase" evidence="8">
    <location>
        <begin position="78"/>
        <end position="376"/>
    </location>
</feature>
<proteinExistence type="predicted"/>
<sequence>MNTQTNSARAIFLDAIEQDNRTDFLRQACEGNPDLRAQVERLLRSHDLLGTFHDNPQTGVATVESPITERAGDTIGPYKLRELLAEGGMGSVFVAEQEQPVRRKVALKVIKPGMDSRQVLGRFEAERQVLALMDHPNIAKVLDAGTTENGRPYFVMELVRGVPITEFCDQRQLTSRQRLELFIPVCRAIQHAHQKGIIHRDIKPSNILVTLHDDQAVPVVIDFGIAKAINQQLTQHTIYTAFNQLIGSPLYMSPEQAEMNALDVDTRSDIYSLGVLLYELLTGSTPFESETFRRESFDEMRRIIREVDPPRPSQRVSTLSAENASTVSEQRGVDRRQLDRALRGDLDWIVMKALEKDRNRRYESASSLAADVQRYLDGEPVKARPPRLFVGVRTWCRRHPRTIWAAASFLVAASVVAAISILMIAQAYRREFAQRQMAEASERHAQANARRAEAISNFLVKMLESPRPTHDGRTVTVMEILTRAERDVNQQLRDEPETQAALLDAIGRSRLALGLLLDAIGPLTKAYELRTAELGPYHPEALDSLVFLARAYRNVDQTSAIRLLEKGLALQRRVLGVMEPRTIGTMEALAETYATMDRGEEAIKILAEVANARRDLLGPDHPDTIKSLANLAIAKCDSRIWTNYGDDADFFTYARSGGFPKELLPSLERAVTLKREEFGDGHPETLNFKRLLALAYCGTGRCADAITILQDCLIEYQARYGRDYPASVMYTWYLRSAIKAKVLADRDAGKLAEAEQFAADNIAESLKNGRYVVVINLLEFVPVSQVDDVIAYALADDYRRLPTGIDTLVMGQLRLLDRDAAAALPVIDSAIARDRRFFFYNTRGLALLELGKLEEAKTAFQRVLTAQLRDDGTLDETAERTDKRFDLGQRTGTFEHLKAAYFLDLISEEKFIEAVRSDERFASESHYCIGWRKEIQGDDAAARAAYRRCIEVAEGLPEYSTVPFQARYRLSKRISKESND</sequence>
<dbReference type="GO" id="GO:0004674">
    <property type="term" value="F:protein serine/threonine kinase activity"/>
    <property type="evidence" value="ECO:0007669"/>
    <property type="project" value="UniProtKB-EC"/>
</dbReference>
<dbReference type="OrthoDB" id="258731at2"/>
<dbReference type="InterPro" id="IPR011009">
    <property type="entry name" value="Kinase-like_dom_sf"/>
</dbReference>
<evidence type="ECO:0000256" key="6">
    <source>
        <dbReference type="SAM" id="MobiDB-lite"/>
    </source>
</evidence>
<reference evidence="9 10" key="1">
    <citation type="submission" date="2019-02" db="EMBL/GenBank/DDBJ databases">
        <title>Deep-cultivation of Planctomycetes and their phenomic and genomic characterization uncovers novel biology.</title>
        <authorList>
            <person name="Wiegand S."/>
            <person name="Jogler M."/>
            <person name="Boedeker C."/>
            <person name="Pinto D."/>
            <person name="Vollmers J."/>
            <person name="Rivas-Marin E."/>
            <person name="Kohn T."/>
            <person name="Peeters S.H."/>
            <person name="Heuer A."/>
            <person name="Rast P."/>
            <person name="Oberbeckmann S."/>
            <person name="Bunk B."/>
            <person name="Jeske O."/>
            <person name="Meyerdierks A."/>
            <person name="Storesund J.E."/>
            <person name="Kallscheuer N."/>
            <person name="Luecker S."/>
            <person name="Lage O.M."/>
            <person name="Pohl T."/>
            <person name="Merkel B.J."/>
            <person name="Hornburger P."/>
            <person name="Mueller R.-W."/>
            <person name="Bruemmer F."/>
            <person name="Labrenz M."/>
            <person name="Spormann A.M."/>
            <person name="Op Den Camp H."/>
            <person name="Overmann J."/>
            <person name="Amann R."/>
            <person name="Jetten M.S.M."/>
            <person name="Mascher T."/>
            <person name="Medema M.H."/>
            <person name="Devos D.P."/>
            <person name="Kaster A.-K."/>
            <person name="Ovreas L."/>
            <person name="Rohde M."/>
            <person name="Galperin M.Y."/>
            <person name="Jogler C."/>
        </authorList>
    </citation>
    <scope>NUCLEOTIDE SEQUENCE [LARGE SCALE GENOMIC DNA]</scope>
    <source>
        <strain evidence="9 10">Pla144</strain>
    </source>
</reference>
<dbReference type="Pfam" id="PF00069">
    <property type="entry name" value="Pkinase"/>
    <property type="match status" value="1"/>
</dbReference>
<dbReference type="Proteomes" id="UP000318437">
    <property type="component" value="Unassembled WGS sequence"/>
</dbReference>
<dbReference type="PANTHER" id="PTHR43289">
    <property type="entry name" value="MITOGEN-ACTIVATED PROTEIN KINASE KINASE KINASE 20-RELATED"/>
    <property type="match status" value="1"/>
</dbReference>
<feature type="coiled-coil region" evidence="5">
    <location>
        <begin position="430"/>
        <end position="457"/>
    </location>
</feature>
<keyword evidence="4" id="KW-0067">ATP-binding</keyword>
<dbReference type="InterPro" id="IPR000719">
    <property type="entry name" value="Prot_kinase_dom"/>
</dbReference>
<evidence type="ECO:0000313" key="10">
    <source>
        <dbReference type="Proteomes" id="UP000318437"/>
    </source>
</evidence>
<keyword evidence="7" id="KW-0812">Transmembrane</keyword>
<comment type="caution">
    <text evidence="9">The sequence shown here is derived from an EMBL/GenBank/DDBJ whole genome shotgun (WGS) entry which is preliminary data.</text>
</comment>
<feature type="transmembrane region" description="Helical" evidence="7">
    <location>
        <begin position="403"/>
        <end position="425"/>
    </location>
</feature>
<keyword evidence="2" id="KW-0547">Nucleotide-binding</keyword>
<dbReference type="CDD" id="cd14014">
    <property type="entry name" value="STKc_PknB_like"/>
    <property type="match status" value="1"/>
</dbReference>
<feature type="compositionally biased region" description="Polar residues" evidence="6">
    <location>
        <begin position="314"/>
        <end position="329"/>
    </location>
</feature>
<protein>
    <submittedName>
        <fullName evidence="9">Serine/threonine-protein kinase PknB</fullName>
        <ecNumber evidence="9">2.7.11.1</ecNumber>
    </submittedName>
</protein>
<dbReference type="EMBL" id="SJPS01000013">
    <property type="protein sequence ID" value="TWU20776.1"/>
    <property type="molecule type" value="Genomic_DNA"/>
</dbReference>
<evidence type="ECO:0000256" key="7">
    <source>
        <dbReference type="SAM" id="Phobius"/>
    </source>
</evidence>
<organism evidence="9 10">
    <name type="scientific">Bythopirellula polymerisocia</name>
    <dbReference type="NCBI Taxonomy" id="2528003"/>
    <lineage>
        <taxon>Bacteria</taxon>
        <taxon>Pseudomonadati</taxon>
        <taxon>Planctomycetota</taxon>
        <taxon>Planctomycetia</taxon>
        <taxon>Pirellulales</taxon>
        <taxon>Lacipirellulaceae</taxon>
        <taxon>Bythopirellula</taxon>
    </lineage>
</organism>
<gene>
    <name evidence="9" type="primary">pknB_16</name>
    <name evidence="9" type="ORF">Pla144_48270</name>
</gene>
<dbReference type="Gene3D" id="3.30.200.20">
    <property type="entry name" value="Phosphorylase Kinase, domain 1"/>
    <property type="match status" value="1"/>
</dbReference>
<evidence type="ECO:0000259" key="8">
    <source>
        <dbReference type="PROSITE" id="PS50011"/>
    </source>
</evidence>
<dbReference type="EC" id="2.7.11.1" evidence="9"/>
<dbReference type="Pfam" id="PF13181">
    <property type="entry name" value="TPR_8"/>
    <property type="match status" value="1"/>
</dbReference>
<dbReference type="RefSeq" id="WP_146453044.1">
    <property type="nucleotide sequence ID" value="NZ_SJPS01000013.1"/>
</dbReference>
<dbReference type="GO" id="GO:0005524">
    <property type="term" value="F:ATP binding"/>
    <property type="evidence" value="ECO:0007669"/>
    <property type="project" value="UniProtKB-KW"/>
</dbReference>
<dbReference type="PROSITE" id="PS00108">
    <property type="entry name" value="PROTEIN_KINASE_ST"/>
    <property type="match status" value="1"/>
</dbReference>
<keyword evidence="1 9" id="KW-0808">Transferase</keyword>
<dbReference type="SMART" id="SM00220">
    <property type="entry name" value="S_TKc"/>
    <property type="match status" value="1"/>
</dbReference>
<dbReference type="PROSITE" id="PS50011">
    <property type="entry name" value="PROTEIN_KINASE_DOM"/>
    <property type="match status" value="1"/>
</dbReference>
<evidence type="ECO:0000256" key="3">
    <source>
        <dbReference type="ARBA" id="ARBA00022777"/>
    </source>
</evidence>
<dbReference type="Pfam" id="PF13424">
    <property type="entry name" value="TPR_12"/>
    <property type="match status" value="1"/>
</dbReference>
<keyword evidence="7" id="KW-1133">Transmembrane helix</keyword>
<dbReference type="Gene3D" id="1.25.40.10">
    <property type="entry name" value="Tetratricopeptide repeat domain"/>
    <property type="match status" value="3"/>
</dbReference>
<dbReference type="SUPFAM" id="SSF56112">
    <property type="entry name" value="Protein kinase-like (PK-like)"/>
    <property type="match status" value="1"/>
</dbReference>
<evidence type="ECO:0000313" key="9">
    <source>
        <dbReference type="EMBL" id="TWU20776.1"/>
    </source>
</evidence>
<dbReference type="SMART" id="SM00028">
    <property type="entry name" value="TPR"/>
    <property type="match status" value="2"/>
</dbReference>
<dbReference type="PANTHER" id="PTHR43289:SF6">
    <property type="entry name" value="SERINE_THREONINE-PROTEIN KINASE NEKL-3"/>
    <property type="match status" value="1"/>
</dbReference>
<evidence type="ECO:0000256" key="5">
    <source>
        <dbReference type="SAM" id="Coils"/>
    </source>
</evidence>
<evidence type="ECO:0000256" key="1">
    <source>
        <dbReference type="ARBA" id="ARBA00022679"/>
    </source>
</evidence>
<evidence type="ECO:0000256" key="4">
    <source>
        <dbReference type="ARBA" id="ARBA00022840"/>
    </source>
</evidence>
<accession>A0A5C6CBK0</accession>
<keyword evidence="7" id="KW-0472">Membrane</keyword>
<feature type="region of interest" description="Disordered" evidence="6">
    <location>
        <begin position="309"/>
        <end position="332"/>
    </location>
</feature>
<dbReference type="Gene3D" id="1.10.510.10">
    <property type="entry name" value="Transferase(Phosphotransferase) domain 1"/>
    <property type="match status" value="1"/>
</dbReference>
<dbReference type="InterPro" id="IPR011990">
    <property type="entry name" value="TPR-like_helical_dom_sf"/>
</dbReference>
<dbReference type="SUPFAM" id="SSF48452">
    <property type="entry name" value="TPR-like"/>
    <property type="match status" value="2"/>
</dbReference>
<dbReference type="AlphaFoldDB" id="A0A5C6CBK0"/>
<keyword evidence="5" id="KW-0175">Coiled coil</keyword>
<keyword evidence="10" id="KW-1185">Reference proteome</keyword>